<dbReference type="Gene3D" id="3.40.50.1000">
    <property type="entry name" value="HAD superfamily/HAD-like"/>
    <property type="match status" value="1"/>
</dbReference>
<dbReference type="PANTHER" id="PTHR43611">
    <property type="entry name" value="ALPHA-D-GLUCOSE 1-PHOSPHATE PHOSPHATASE"/>
    <property type="match status" value="1"/>
</dbReference>
<dbReference type="KEGG" id="oho:Oweho_2094"/>
<dbReference type="InterPro" id="IPR023214">
    <property type="entry name" value="HAD_sf"/>
</dbReference>
<dbReference type="EMBL" id="CP003156">
    <property type="protein sequence ID" value="AEV33069.1"/>
    <property type="molecule type" value="Genomic_DNA"/>
</dbReference>
<sequence>MNFAHCLIYHLPCATRITQREMIKNILFDFGAVLIPIDESLTWSAFQELGAKDELKDQQKLFQKYEKGKISTSEFLAQIQPYFFRKIYPPQLGEAWNSMLKPLPSERVNFLKRLKKEYRIFLLSNTNELHINHIKQQAGLFEYKQFISQFENVHYSYEMGMRKPDAEIFEKVLKDNNLVAEETFYIDDGKKHIKTAKSLGIETWHFKPEEDDINDLRKVLSKLHS</sequence>
<dbReference type="InterPro" id="IPR036412">
    <property type="entry name" value="HAD-like_sf"/>
</dbReference>
<evidence type="ECO:0000313" key="2">
    <source>
        <dbReference type="Proteomes" id="UP000005631"/>
    </source>
</evidence>
<dbReference type="PANTHER" id="PTHR43611:SF3">
    <property type="entry name" value="FLAVIN MONONUCLEOTIDE HYDROLASE 1, CHLOROPLATIC"/>
    <property type="match status" value="1"/>
</dbReference>
<dbReference type="SFLD" id="SFLDS00003">
    <property type="entry name" value="Haloacid_Dehalogenase"/>
    <property type="match status" value="1"/>
</dbReference>
<dbReference type="Proteomes" id="UP000005631">
    <property type="component" value="Chromosome"/>
</dbReference>
<dbReference type="AlphaFoldDB" id="G8R3L3"/>
<organism evidence="1 2">
    <name type="scientific">Owenweeksia hongkongensis (strain DSM 17368 / CIP 108786 / JCM 12287 / NRRL B-23963 / UST20020801)</name>
    <dbReference type="NCBI Taxonomy" id="926562"/>
    <lineage>
        <taxon>Bacteria</taxon>
        <taxon>Pseudomonadati</taxon>
        <taxon>Bacteroidota</taxon>
        <taxon>Flavobacteriia</taxon>
        <taxon>Flavobacteriales</taxon>
        <taxon>Owenweeksiaceae</taxon>
        <taxon>Owenweeksia</taxon>
    </lineage>
</organism>
<dbReference type="NCBIfam" id="TIGR01509">
    <property type="entry name" value="HAD-SF-IA-v3"/>
    <property type="match status" value="1"/>
</dbReference>
<dbReference type="SFLD" id="SFLDG01129">
    <property type="entry name" value="C1.5:_HAD__Beta-PGM__Phosphata"/>
    <property type="match status" value="1"/>
</dbReference>
<keyword evidence="2" id="KW-1185">Reference proteome</keyword>
<dbReference type="HOGENOM" id="CLU_045011_9_5_10"/>
<dbReference type="Pfam" id="PF00702">
    <property type="entry name" value="Hydrolase"/>
    <property type="match status" value="1"/>
</dbReference>
<dbReference type="InterPro" id="IPR023198">
    <property type="entry name" value="PGP-like_dom2"/>
</dbReference>
<dbReference type="PATRIC" id="fig|926562.3.peg.2107"/>
<gene>
    <name evidence="1" type="ordered locus">Oweho_2094</name>
</gene>
<proteinExistence type="predicted"/>
<dbReference type="InterPro" id="IPR006439">
    <property type="entry name" value="HAD-SF_hydro_IA"/>
</dbReference>
<dbReference type="SUPFAM" id="SSF56784">
    <property type="entry name" value="HAD-like"/>
    <property type="match status" value="1"/>
</dbReference>
<dbReference type="Gene3D" id="1.10.150.240">
    <property type="entry name" value="Putative phosphatase, domain 2"/>
    <property type="match status" value="1"/>
</dbReference>
<name>G8R3L3_OWEHD</name>
<dbReference type="CDD" id="cd02603">
    <property type="entry name" value="HAD_sEH-N_like"/>
    <property type="match status" value="1"/>
</dbReference>
<accession>G8R3L3</accession>
<evidence type="ECO:0000313" key="1">
    <source>
        <dbReference type="EMBL" id="AEV33069.1"/>
    </source>
</evidence>
<dbReference type="eggNOG" id="COG1011">
    <property type="taxonomic scope" value="Bacteria"/>
</dbReference>
<reference evidence="1 2" key="1">
    <citation type="journal article" date="2012" name="Stand. Genomic Sci.">
        <title>Genome sequence of the orange-pigmented seawater bacterium Owenweeksia hongkongensis type strain (UST20020801(T)).</title>
        <authorList>
            <person name="Riedel T."/>
            <person name="Held B."/>
            <person name="Nolan M."/>
            <person name="Lucas S."/>
            <person name="Lapidus A."/>
            <person name="Tice H."/>
            <person name="Del Rio T.G."/>
            <person name="Cheng J.F."/>
            <person name="Han C."/>
            <person name="Tapia R."/>
            <person name="Goodwin L.A."/>
            <person name="Pitluck S."/>
            <person name="Liolios K."/>
            <person name="Mavromatis K."/>
            <person name="Pagani I."/>
            <person name="Ivanova N."/>
            <person name="Mikhailova N."/>
            <person name="Pati A."/>
            <person name="Chen A."/>
            <person name="Palaniappan K."/>
            <person name="Rohde M."/>
            <person name="Tindall B.J."/>
            <person name="Detter J.C."/>
            <person name="Goker M."/>
            <person name="Woyke T."/>
            <person name="Bristow J."/>
            <person name="Eisen J.A."/>
            <person name="Markowitz V."/>
            <person name="Hugenholtz P."/>
            <person name="Klenk H.P."/>
            <person name="Kyrpides N.C."/>
        </authorList>
    </citation>
    <scope>NUCLEOTIDE SEQUENCE</scope>
    <source>
        <strain evidence="2">DSM 17368 / JCM 12287 / NRRL B-23963</strain>
    </source>
</reference>
<protein>
    <submittedName>
        <fullName evidence="1">Haloacid dehalogenase superfamily protein, subfamily IA, variant 3 with third motif having DD or ED</fullName>
    </submittedName>
</protein>